<feature type="transmembrane region" description="Helical" evidence="1">
    <location>
        <begin position="76"/>
        <end position="103"/>
    </location>
</feature>
<keyword evidence="1" id="KW-0812">Transmembrane</keyword>
<dbReference type="Proteomes" id="UP000472320">
    <property type="component" value="Unassembled WGS sequence"/>
</dbReference>
<dbReference type="OrthoDB" id="8703329at2"/>
<feature type="transmembrane region" description="Helical" evidence="1">
    <location>
        <begin position="167"/>
        <end position="189"/>
    </location>
</feature>
<reference evidence="2 3" key="1">
    <citation type="submission" date="2019-11" db="EMBL/GenBank/DDBJ databases">
        <title>Type strains purchased from KCTC, JCM and DSMZ.</title>
        <authorList>
            <person name="Lu H."/>
        </authorList>
    </citation>
    <scope>NUCLEOTIDE SEQUENCE [LARGE SCALE GENOMIC DNA]</scope>
    <source>
        <strain evidence="2 3">JCM 31587</strain>
    </source>
</reference>
<keyword evidence="1" id="KW-0472">Membrane</keyword>
<evidence type="ECO:0000313" key="3">
    <source>
        <dbReference type="Proteomes" id="UP000472320"/>
    </source>
</evidence>
<gene>
    <name evidence="2" type="ORF">GM658_08545</name>
</gene>
<feature type="transmembrane region" description="Helical" evidence="1">
    <location>
        <begin position="221"/>
        <end position="244"/>
    </location>
</feature>
<keyword evidence="1" id="KW-1133">Transmembrane helix</keyword>
<feature type="transmembrane region" description="Helical" evidence="1">
    <location>
        <begin position="250"/>
        <end position="270"/>
    </location>
</feature>
<dbReference type="RefSeq" id="WP_155453594.1">
    <property type="nucleotide sequence ID" value="NZ_WNKX01000005.1"/>
</dbReference>
<proteinExistence type="predicted"/>
<protein>
    <recommendedName>
        <fullName evidence="4">YihY/virulence factor BrkB family protein</fullName>
    </recommendedName>
</protein>
<dbReference type="EMBL" id="WNKX01000005">
    <property type="protein sequence ID" value="MTW10653.1"/>
    <property type="molecule type" value="Genomic_DNA"/>
</dbReference>
<comment type="caution">
    <text evidence="2">The sequence shown here is derived from an EMBL/GenBank/DDBJ whole genome shotgun (WGS) entry which is preliminary data.</text>
</comment>
<organism evidence="2 3">
    <name type="scientific">Massilia eburnea</name>
    <dbReference type="NCBI Taxonomy" id="1776165"/>
    <lineage>
        <taxon>Bacteria</taxon>
        <taxon>Pseudomonadati</taxon>
        <taxon>Pseudomonadota</taxon>
        <taxon>Betaproteobacteria</taxon>
        <taxon>Burkholderiales</taxon>
        <taxon>Oxalobacteraceae</taxon>
        <taxon>Telluria group</taxon>
        <taxon>Massilia</taxon>
    </lineage>
</organism>
<evidence type="ECO:0008006" key="4">
    <source>
        <dbReference type="Google" id="ProtNLM"/>
    </source>
</evidence>
<evidence type="ECO:0000256" key="1">
    <source>
        <dbReference type="SAM" id="Phobius"/>
    </source>
</evidence>
<sequence length="286" mass="30593">MKLTTNLKNAARAALQWRLLLVWLAAVLLPALLFALPVWSTLSELLNHSVRAPELARALDLVAVTDVLSELRRNAVALQAGALAALALTLLLSPFLTGVITTAGRAQETARFRELFAGGIAEYPRMFRMLLWAIVPLGVALAIGGALGEAAEKHALTVALESDASHWTTAAHIVTVILLLLANLTLDAGRAQLAIDRRRTSAVKAWWWGVKLLLRRPAAMLCVYLVLTVGGLLLVSVLAVARLQVAGSNALLLAAAFVLAQLIALTLAWMRAARLFALMSVSAANR</sequence>
<evidence type="ECO:0000313" key="2">
    <source>
        <dbReference type="EMBL" id="MTW10653.1"/>
    </source>
</evidence>
<dbReference type="AlphaFoldDB" id="A0A6L6QG76"/>
<feature type="transmembrane region" description="Helical" evidence="1">
    <location>
        <begin position="129"/>
        <end position="147"/>
    </location>
</feature>
<accession>A0A6L6QG76</accession>
<name>A0A6L6QG76_9BURK</name>
<keyword evidence="3" id="KW-1185">Reference proteome</keyword>